<organism evidence="1 2">
    <name type="scientific">Lindgomyces ingoldianus</name>
    <dbReference type="NCBI Taxonomy" id="673940"/>
    <lineage>
        <taxon>Eukaryota</taxon>
        <taxon>Fungi</taxon>
        <taxon>Dikarya</taxon>
        <taxon>Ascomycota</taxon>
        <taxon>Pezizomycotina</taxon>
        <taxon>Dothideomycetes</taxon>
        <taxon>Pleosporomycetidae</taxon>
        <taxon>Pleosporales</taxon>
        <taxon>Lindgomycetaceae</taxon>
        <taxon>Lindgomyces</taxon>
    </lineage>
</organism>
<reference evidence="1" key="1">
    <citation type="journal article" date="2020" name="Stud. Mycol.">
        <title>101 Dothideomycetes genomes: a test case for predicting lifestyles and emergence of pathogens.</title>
        <authorList>
            <person name="Haridas S."/>
            <person name="Albert R."/>
            <person name="Binder M."/>
            <person name="Bloem J."/>
            <person name="Labutti K."/>
            <person name="Salamov A."/>
            <person name="Andreopoulos B."/>
            <person name="Baker S."/>
            <person name="Barry K."/>
            <person name="Bills G."/>
            <person name="Bluhm B."/>
            <person name="Cannon C."/>
            <person name="Castanera R."/>
            <person name="Culley D."/>
            <person name="Daum C."/>
            <person name="Ezra D."/>
            <person name="Gonzalez J."/>
            <person name="Henrissat B."/>
            <person name="Kuo A."/>
            <person name="Liang C."/>
            <person name="Lipzen A."/>
            <person name="Lutzoni F."/>
            <person name="Magnuson J."/>
            <person name="Mondo S."/>
            <person name="Nolan M."/>
            <person name="Ohm R."/>
            <person name="Pangilinan J."/>
            <person name="Park H.-J."/>
            <person name="Ramirez L."/>
            <person name="Alfaro M."/>
            <person name="Sun H."/>
            <person name="Tritt A."/>
            <person name="Yoshinaga Y."/>
            <person name="Zwiers L.-H."/>
            <person name="Turgeon B."/>
            <person name="Goodwin S."/>
            <person name="Spatafora J."/>
            <person name="Crous P."/>
            <person name="Grigoriev I."/>
        </authorList>
    </citation>
    <scope>NUCLEOTIDE SEQUENCE</scope>
    <source>
        <strain evidence="1">ATCC 200398</strain>
    </source>
</reference>
<keyword evidence="2" id="KW-1185">Reference proteome</keyword>
<protein>
    <submittedName>
        <fullName evidence="1">MFS general substrate transporter</fullName>
    </submittedName>
</protein>
<dbReference type="Proteomes" id="UP000799755">
    <property type="component" value="Unassembled WGS sequence"/>
</dbReference>
<evidence type="ECO:0000313" key="1">
    <source>
        <dbReference type="EMBL" id="KAF2466187.1"/>
    </source>
</evidence>
<dbReference type="EMBL" id="MU003526">
    <property type="protein sequence ID" value="KAF2466187.1"/>
    <property type="molecule type" value="Genomic_DNA"/>
</dbReference>
<evidence type="ECO:0000313" key="2">
    <source>
        <dbReference type="Proteomes" id="UP000799755"/>
    </source>
</evidence>
<gene>
    <name evidence="1" type="ORF">BDR25DRAFT_294320</name>
</gene>
<accession>A0ACB6QH28</accession>
<sequence>MSKEKPEVDQTSAVAVTTSGSLKDNDIEKAATSYLPQSDDQYNVTLKTWCVVIILALSYGISFWIVPALSAVQSVTATQLGDPSAAAFYIALYTMTVTIAFMVCGANSDLFGRRWFIVGGNVVLFVGFIVGGSAKNNTAMMAAMSLIGFGAGNAQLDAGVYFAVVVGPVAGRFTAEHADTWRWLFYAPAICVFFSFLGLYFYYFPPKHPRGLPTKQAFKELDYVGSILFILSATLILVGIVYTTTLPSNNPKVIGTLVSGFTCLVIFGCWETFAPLKQPLTPTHVFTRDKGRELTAPFIVGFVVTMFYYAINVIYPTMIAVFFTDTTTDFKYGIVMTLPQNLGLCFGAALLTIFGRKIGHWKWTLTASVSIMVVFGALLGLGNPNRKGMMIAFVFLAETGFGWAQYLSIAFIQFGVPQVELGISGGLAGVSRFAGGSVAIAVYTTILTNVQSTNAAKLIPAAATAAGLPADSVPALLTALPLGASALTQVPGITNDIAAAAGAAFQQSYVVGLRTTALSSLSFGIVAIIACLFCNEIAHKMDNKIEVFLENDENADKNRFH</sequence>
<name>A0ACB6QH28_9PLEO</name>
<proteinExistence type="predicted"/>
<comment type="caution">
    <text evidence="1">The sequence shown here is derived from an EMBL/GenBank/DDBJ whole genome shotgun (WGS) entry which is preliminary data.</text>
</comment>